<comment type="subcellular location">
    <subcellularLocation>
        <location evidence="7">Nucleus</location>
    </subcellularLocation>
</comment>
<dbReference type="InterPro" id="IPR020472">
    <property type="entry name" value="WD40_PAC1"/>
</dbReference>
<keyword evidence="9" id="KW-1185">Reference proteome</keyword>
<dbReference type="EMBL" id="BTGB01000001">
    <property type="protein sequence ID" value="GMM43480.1"/>
    <property type="molecule type" value="Genomic_DNA"/>
</dbReference>
<keyword evidence="7" id="KW-0539">Nucleus</keyword>
<evidence type="ECO:0000256" key="4">
    <source>
        <dbReference type="ARBA" id="ARBA00026147"/>
    </source>
</evidence>
<dbReference type="PRINTS" id="PR00320">
    <property type="entry name" value="GPROTEINBRPT"/>
</dbReference>
<feature type="repeat" description="WD" evidence="6">
    <location>
        <begin position="414"/>
        <end position="436"/>
    </location>
</feature>
<dbReference type="GO" id="GO:0000398">
    <property type="term" value="P:mRNA splicing, via spliceosome"/>
    <property type="evidence" value="ECO:0007669"/>
    <property type="project" value="UniProtKB-UniRule"/>
</dbReference>
<organism evidence="8 9">
    <name type="scientific">Pichia kluyveri</name>
    <name type="common">Yeast</name>
    <dbReference type="NCBI Taxonomy" id="36015"/>
    <lineage>
        <taxon>Eukaryota</taxon>
        <taxon>Fungi</taxon>
        <taxon>Dikarya</taxon>
        <taxon>Ascomycota</taxon>
        <taxon>Saccharomycotina</taxon>
        <taxon>Pichiomycetes</taxon>
        <taxon>Pichiales</taxon>
        <taxon>Pichiaceae</taxon>
        <taxon>Pichia</taxon>
    </lineage>
</organism>
<accession>A0AAV5QWI5</accession>
<evidence type="ECO:0000256" key="6">
    <source>
        <dbReference type="PROSITE-ProRule" id="PRU00221"/>
    </source>
</evidence>
<dbReference type="InterPro" id="IPR045241">
    <property type="entry name" value="Prp46/PLRG1-like"/>
</dbReference>
<evidence type="ECO:0000313" key="9">
    <source>
        <dbReference type="Proteomes" id="UP001378960"/>
    </source>
</evidence>
<dbReference type="Gene3D" id="2.130.10.10">
    <property type="entry name" value="YVTN repeat-like/Quinoprotein amine dehydrogenase"/>
    <property type="match status" value="1"/>
</dbReference>
<dbReference type="PROSITE" id="PS00678">
    <property type="entry name" value="WD_REPEATS_1"/>
    <property type="match status" value="2"/>
</dbReference>
<protein>
    <recommendedName>
        <fullName evidence="4 7">Pre-mRNA-splicing factor PRP46</fullName>
    </recommendedName>
    <alternativeName>
        <fullName evidence="5 7">Pre-mRNA-processing protein 46</fullName>
    </alternativeName>
</protein>
<keyword evidence="7" id="KW-0747">Spliceosome</keyword>
<evidence type="ECO:0000256" key="5">
    <source>
        <dbReference type="ARBA" id="ARBA00033071"/>
    </source>
</evidence>
<dbReference type="InterPro" id="IPR001680">
    <property type="entry name" value="WD40_rpt"/>
</dbReference>
<feature type="repeat" description="WD" evidence="6">
    <location>
        <begin position="174"/>
        <end position="215"/>
    </location>
</feature>
<comment type="caution">
    <text evidence="8">The sequence shown here is derived from an EMBL/GenBank/DDBJ whole genome shotgun (WGS) entry which is preliminary data.</text>
</comment>
<keyword evidence="2 7" id="KW-0677">Repeat</keyword>
<dbReference type="Proteomes" id="UP001378960">
    <property type="component" value="Unassembled WGS sequence"/>
</dbReference>
<comment type="similarity">
    <text evidence="3 7">Belongs to the WD repeat PRL1/PRL2 family.</text>
</comment>
<name>A0AAV5QWI5_PICKL</name>
<dbReference type="AlphaFoldDB" id="A0AAV5QWI5"/>
<feature type="repeat" description="WD" evidence="6">
    <location>
        <begin position="258"/>
        <end position="299"/>
    </location>
</feature>
<dbReference type="SUPFAM" id="SSF50978">
    <property type="entry name" value="WD40 repeat-like"/>
    <property type="match status" value="1"/>
</dbReference>
<dbReference type="GO" id="GO:0071013">
    <property type="term" value="C:catalytic step 2 spliceosome"/>
    <property type="evidence" value="ECO:0007669"/>
    <property type="project" value="TreeGrafter"/>
</dbReference>
<dbReference type="InterPro" id="IPR015943">
    <property type="entry name" value="WD40/YVTN_repeat-like_dom_sf"/>
</dbReference>
<comment type="function">
    <text evidence="7">Involved in pre-mRNA splicing and required for cell cycle progression at G2/M.</text>
</comment>
<reference evidence="8 9" key="1">
    <citation type="journal article" date="2023" name="Elife">
        <title>Identification of key yeast species and microbe-microbe interactions impacting larval growth of Drosophila in the wild.</title>
        <authorList>
            <person name="Mure A."/>
            <person name="Sugiura Y."/>
            <person name="Maeda R."/>
            <person name="Honda K."/>
            <person name="Sakurai N."/>
            <person name="Takahashi Y."/>
            <person name="Watada M."/>
            <person name="Katoh T."/>
            <person name="Gotoh A."/>
            <person name="Gotoh Y."/>
            <person name="Taniguchi I."/>
            <person name="Nakamura K."/>
            <person name="Hayashi T."/>
            <person name="Katayama T."/>
            <person name="Uemura T."/>
            <person name="Hattori Y."/>
        </authorList>
    </citation>
    <scope>NUCLEOTIDE SEQUENCE [LARGE SCALE GENOMIC DNA]</scope>
    <source>
        <strain evidence="8 9">PK-24</strain>
    </source>
</reference>
<comment type="subunit">
    <text evidence="7">Associated with the spliceosome.</text>
</comment>
<dbReference type="PANTHER" id="PTHR19923">
    <property type="entry name" value="WD40 REPEAT PROTEINPRL1/PRL2-RELATED"/>
    <property type="match status" value="1"/>
</dbReference>
<proteinExistence type="inferred from homology"/>
<dbReference type="SMART" id="SM00320">
    <property type="entry name" value="WD40"/>
    <property type="match status" value="7"/>
</dbReference>
<evidence type="ECO:0000256" key="3">
    <source>
        <dbReference type="ARBA" id="ARBA00025726"/>
    </source>
</evidence>
<evidence type="ECO:0000256" key="2">
    <source>
        <dbReference type="ARBA" id="ARBA00022737"/>
    </source>
</evidence>
<keyword evidence="7" id="KW-0508">mRNA splicing</keyword>
<dbReference type="PROSITE" id="PS50294">
    <property type="entry name" value="WD_REPEATS_REGION"/>
    <property type="match status" value="5"/>
</dbReference>
<keyword evidence="7" id="KW-0507">mRNA processing</keyword>
<sequence>MTDAYDQVKKDMRVFFPDNTAKETIDPYQANIQFERKSIKYSNPLNNLPPIQFNNSNKISILDTLRINGFDADDLGLPQIKTNSELTLYNENTVNDKTIINEDTFTNKSIIPQSKTQVPSINTEQWKLSKLLLGHTGQITSTAIDPFNSYFVTGSSDSTIKVWDLITGELQLTLSAHIMAVKGLVISDRHPYMFSCSDDKTVKCWDLEKNSVIRDYHGHLSSVYSIDLHPELDLIITGGRDSSVRVWDIRTRNAIHTLSGHASSINKVKCRNIDPQIISCSQDSTVKTWDLAAGKCLKTLTFHSKSVRSFTNNENFGNKGEIITASSDGIKKFSLPDCQYLQDMNFWENHDVVNEGNLMINTISSSDDGMVFAGCDNGKYAFWNWENGQMIQNGLQTPVPGSLFSESGILCSTFDRSGERLITGGIDKSVRIWNKT</sequence>
<dbReference type="InterPro" id="IPR019775">
    <property type="entry name" value="WD40_repeat_CS"/>
</dbReference>
<evidence type="ECO:0000313" key="8">
    <source>
        <dbReference type="EMBL" id="GMM43480.1"/>
    </source>
</evidence>
<keyword evidence="1 6" id="KW-0853">WD repeat</keyword>
<dbReference type="PROSITE" id="PS50082">
    <property type="entry name" value="WD_REPEATS_2"/>
    <property type="match status" value="5"/>
</dbReference>
<dbReference type="Pfam" id="PF00400">
    <property type="entry name" value="WD40"/>
    <property type="match status" value="6"/>
</dbReference>
<evidence type="ECO:0000256" key="7">
    <source>
        <dbReference type="RuleBase" id="RU369036"/>
    </source>
</evidence>
<dbReference type="GO" id="GO:0000974">
    <property type="term" value="C:Prp19 complex"/>
    <property type="evidence" value="ECO:0007669"/>
    <property type="project" value="TreeGrafter"/>
</dbReference>
<gene>
    <name evidence="8" type="ORF">DAPK24_000550</name>
</gene>
<dbReference type="PANTHER" id="PTHR19923:SF0">
    <property type="entry name" value="PLEIOTROPIC REGULATOR 1"/>
    <property type="match status" value="1"/>
</dbReference>
<evidence type="ECO:0000256" key="1">
    <source>
        <dbReference type="ARBA" id="ARBA00022574"/>
    </source>
</evidence>
<feature type="repeat" description="WD" evidence="6">
    <location>
        <begin position="132"/>
        <end position="173"/>
    </location>
</feature>
<feature type="repeat" description="WD" evidence="6">
    <location>
        <begin position="216"/>
        <end position="257"/>
    </location>
</feature>
<dbReference type="InterPro" id="IPR036322">
    <property type="entry name" value="WD40_repeat_dom_sf"/>
</dbReference>
<dbReference type="GO" id="GO:0071011">
    <property type="term" value="C:precatalytic spliceosome"/>
    <property type="evidence" value="ECO:0007669"/>
    <property type="project" value="TreeGrafter"/>
</dbReference>
<dbReference type="CDD" id="cd00200">
    <property type="entry name" value="WD40"/>
    <property type="match status" value="1"/>
</dbReference>